<dbReference type="EMBL" id="JWZX01002623">
    <property type="protein sequence ID" value="KOO28078.1"/>
    <property type="molecule type" value="Genomic_DNA"/>
</dbReference>
<reference evidence="2" key="1">
    <citation type="journal article" date="2015" name="PLoS Genet.">
        <title>Genome Sequence and Transcriptome Analyses of Chrysochromulina tobin: Metabolic Tools for Enhanced Algal Fitness in the Prominent Order Prymnesiales (Haptophyceae).</title>
        <authorList>
            <person name="Hovde B.T."/>
            <person name="Deodato C.R."/>
            <person name="Hunsperger H.M."/>
            <person name="Ryken S.A."/>
            <person name="Yost W."/>
            <person name="Jha R.K."/>
            <person name="Patterson J."/>
            <person name="Monnat R.J. Jr."/>
            <person name="Barlow S.B."/>
            <person name="Starkenburg S.R."/>
            <person name="Cattolico R.A."/>
        </authorList>
    </citation>
    <scope>NUCLEOTIDE SEQUENCE</scope>
    <source>
        <strain evidence="2">CCMP291</strain>
    </source>
</reference>
<dbReference type="AlphaFoldDB" id="A0A0M0JPB5"/>
<accession>A0A0M0JPB5</accession>
<name>A0A0M0JPB5_9EUKA</name>
<keyword evidence="2" id="KW-1185">Reference proteome</keyword>
<evidence type="ECO:0000313" key="2">
    <source>
        <dbReference type="Proteomes" id="UP000037460"/>
    </source>
</evidence>
<proteinExistence type="predicted"/>
<comment type="caution">
    <text evidence="1">The sequence shown here is derived from an EMBL/GenBank/DDBJ whole genome shotgun (WGS) entry which is preliminary data.</text>
</comment>
<organism evidence="1 2">
    <name type="scientific">Chrysochromulina tobinii</name>
    <dbReference type="NCBI Taxonomy" id="1460289"/>
    <lineage>
        <taxon>Eukaryota</taxon>
        <taxon>Haptista</taxon>
        <taxon>Haptophyta</taxon>
        <taxon>Prymnesiophyceae</taxon>
        <taxon>Prymnesiales</taxon>
        <taxon>Chrysochromulinaceae</taxon>
        <taxon>Chrysochromulina</taxon>
    </lineage>
</organism>
<protein>
    <submittedName>
        <fullName evidence="1">Uncharacterized protein</fullName>
    </submittedName>
</protein>
<evidence type="ECO:0000313" key="1">
    <source>
        <dbReference type="EMBL" id="KOO28078.1"/>
    </source>
</evidence>
<sequence length="176" mass="19935">MVHIVENPERFRGVAQWFYLHDTVSVGAGFWSNATFWCGGLPACALPLTRWMPSSSMGLYDASFLNAHAADVVALKNVRNATAMRWKQRGMGWEDKLFKLCDATSRDGPIRRFTRRCQNTTLRRPTCICSLAQLDETLVRVYGAHSTPRQALRFPCADVVKFKANWARNRTLVIAP</sequence>
<dbReference type="Proteomes" id="UP000037460">
    <property type="component" value="Unassembled WGS sequence"/>
</dbReference>
<gene>
    <name evidence="1" type="ORF">Ctob_009301</name>
</gene>